<dbReference type="PANTHER" id="PTHR11339:SF386">
    <property type="entry name" value="HEMOLECTIN, ISOFORM A"/>
    <property type="match status" value="1"/>
</dbReference>
<keyword evidence="1" id="KW-1015">Disulfide bond</keyword>
<evidence type="ECO:0000256" key="2">
    <source>
        <dbReference type="ARBA" id="ARBA00023180"/>
    </source>
</evidence>
<dbReference type="GO" id="GO:0005615">
    <property type="term" value="C:extracellular space"/>
    <property type="evidence" value="ECO:0007669"/>
    <property type="project" value="TreeGrafter"/>
</dbReference>
<organism evidence="4 5">
    <name type="scientific">Oryctes borbonicus</name>
    <dbReference type="NCBI Taxonomy" id="1629725"/>
    <lineage>
        <taxon>Eukaryota</taxon>
        <taxon>Metazoa</taxon>
        <taxon>Ecdysozoa</taxon>
        <taxon>Arthropoda</taxon>
        <taxon>Hexapoda</taxon>
        <taxon>Insecta</taxon>
        <taxon>Pterygota</taxon>
        <taxon>Neoptera</taxon>
        <taxon>Endopterygota</taxon>
        <taxon>Coleoptera</taxon>
        <taxon>Polyphaga</taxon>
        <taxon>Scarabaeiformia</taxon>
        <taxon>Scarabaeidae</taxon>
        <taxon>Dynastinae</taxon>
        <taxon>Oryctes</taxon>
    </lineage>
</organism>
<dbReference type="EMBL" id="LJIG01001441">
    <property type="protein sequence ID" value="KRT85499.1"/>
    <property type="molecule type" value="Genomic_DNA"/>
</dbReference>
<keyword evidence="5" id="KW-1185">Reference proteome</keyword>
<keyword evidence="2" id="KW-0325">Glycoprotein</keyword>
<accession>A0A0T6BE73</accession>
<dbReference type="Proteomes" id="UP000051574">
    <property type="component" value="Unassembled WGS sequence"/>
</dbReference>
<name>A0A0T6BE73_9SCAR</name>
<evidence type="ECO:0000313" key="4">
    <source>
        <dbReference type="EMBL" id="KRT85499.1"/>
    </source>
</evidence>
<proteinExistence type="predicted"/>
<dbReference type="Pfam" id="PF00094">
    <property type="entry name" value="VWD"/>
    <property type="match status" value="1"/>
</dbReference>
<evidence type="ECO:0000259" key="3">
    <source>
        <dbReference type="PROSITE" id="PS51233"/>
    </source>
</evidence>
<protein>
    <recommendedName>
        <fullName evidence="3">VWFD domain-containing protein</fullName>
    </recommendedName>
</protein>
<dbReference type="InterPro" id="IPR050780">
    <property type="entry name" value="Mucin_vWF_Thrombospondin_sf"/>
</dbReference>
<evidence type="ECO:0000313" key="5">
    <source>
        <dbReference type="Proteomes" id="UP000051574"/>
    </source>
</evidence>
<comment type="caution">
    <text evidence="4">The sequence shown here is derived from an EMBL/GenBank/DDBJ whole genome shotgun (WGS) entry which is preliminary data.</text>
</comment>
<dbReference type="GO" id="GO:0031012">
    <property type="term" value="C:extracellular matrix"/>
    <property type="evidence" value="ECO:0007669"/>
    <property type="project" value="TreeGrafter"/>
</dbReference>
<reference evidence="4 5" key="1">
    <citation type="submission" date="2015-09" db="EMBL/GenBank/DDBJ databases">
        <title>Draft genome of the scarab beetle Oryctes borbonicus.</title>
        <authorList>
            <person name="Meyer J.M."/>
            <person name="Markov G.V."/>
            <person name="Baskaran P."/>
            <person name="Herrmann M."/>
            <person name="Sommer R.J."/>
            <person name="Roedelsperger C."/>
        </authorList>
    </citation>
    <scope>NUCLEOTIDE SEQUENCE [LARGE SCALE GENOMIC DNA]</scope>
    <source>
        <strain evidence="4">OB123</strain>
        <tissue evidence="4">Whole animal</tissue>
    </source>
</reference>
<evidence type="ECO:0000256" key="1">
    <source>
        <dbReference type="ARBA" id="ARBA00023157"/>
    </source>
</evidence>
<dbReference type="AlphaFoldDB" id="A0A0T6BE73"/>
<dbReference type="InterPro" id="IPR001846">
    <property type="entry name" value="VWF_type-D"/>
</dbReference>
<dbReference type="PANTHER" id="PTHR11339">
    <property type="entry name" value="EXTRACELLULAR MATRIX GLYCOPROTEIN RELATED"/>
    <property type="match status" value="1"/>
</dbReference>
<dbReference type="OrthoDB" id="6262482at2759"/>
<sequence>KNYNSTAPSWVRKVTIRVEKETVIEFKPNLVVNVNNDLVKRFPYKIGNTVITKPSSSFVLAELPNAVEVQWDGYSWVIVRLPVELKNEVRGLFGTYNEDRSDDFMTPSGKIVKDPVTFGNSWKTESSCIDESPKHPCDVNPGARPAAEKICSAIKGHRFKQCKIDDIDTMYENCVYDTCLCKEDVSFCKFLPLRLSFFSFVSA</sequence>
<gene>
    <name evidence="4" type="ORF">AMK59_1222</name>
</gene>
<dbReference type="PROSITE" id="PS51233">
    <property type="entry name" value="VWFD"/>
    <property type="match status" value="1"/>
</dbReference>
<feature type="domain" description="VWFD" evidence="3">
    <location>
        <begin position="1"/>
        <end position="129"/>
    </location>
</feature>
<feature type="non-terminal residue" evidence="4">
    <location>
        <position position="1"/>
    </location>
</feature>